<dbReference type="GO" id="GO:0042113">
    <property type="term" value="P:B cell activation"/>
    <property type="evidence" value="ECO:0007669"/>
    <property type="project" value="InterPro"/>
</dbReference>
<dbReference type="PANTHER" id="PTHR15646:SF5">
    <property type="entry name" value="LINKER FOR ACTIVATION OF T-CELLS FAMILY MEMBER 2"/>
    <property type="match status" value="1"/>
</dbReference>
<evidence type="ECO:0000313" key="2">
    <source>
        <dbReference type="Proteomes" id="UP001190640"/>
    </source>
</evidence>
<dbReference type="GO" id="GO:0019722">
    <property type="term" value="P:calcium-mediated signaling"/>
    <property type="evidence" value="ECO:0007669"/>
    <property type="project" value="TreeGrafter"/>
</dbReference>
<dbReference type="Pfam" id="PF15703">
    <property type="entry name" value="LAT2"/>
    <property type="match status" value="1"/>
</dbReference>
<dbReference type="Proteomes" id="UP001190640">
    <property type="component" value="Chromosome 17"/>
</dbReference>
<keyword evidence="2" id="KW-1185">Reference proteome</keyword>
<dbReference type="GO" id="GO:0005886">
    <property type="term" value="C:plasma membrane"/>
    <property type="evidence" value="ECO:0007669"/>
    <property type="project" value="TreeGrafter"/>
</dbReference>
<dbReference type="InterPro" id="IPR031428">
    <property type="entry name" value="LAT2"/>
</dbReference>
<dbReference type="GO" id="GO:0050853">
    <property type="term" value="P:B cell receptor signaling pathway"/>
    <property type="evidence" value="ECO:0007669"/>
    <property type="project" value="TreeGrafter"/>
</dbReference>
<evidence type="ECO:0000313" key="3">
    <source>
        <dbReference type="RefSeq" id="XP_054857935.1"/>
    </source>
</evidence>
<evidence type="ECO:0000313" key="4">
    <source>
        <dbReference type="RefSeq" id="XP_054857936.1"/>
    </source>
</evidence>
<protein>
    <submittedName>
        <fullName evidence="3 4">Linker for activation of T-cells family member 2</fullName>
    </submittedName>
</protein>
<dbReference type="KEGG" id="emc:129345009"/>
<accession>A0AA97KGJ6</accession>
<reference evidence="3 4" key="1">
    <citation type="submission" date="2025-04" db="UniProtKB">
        <authorList>
            <consortium name="RefSeq"/>
        </authorList>
    </citation>
    <scope>IDENTIFICATION</scope>
    <source>
        <tissue evidence="3 4">Blood</tissue>
    </source>
</reference>
<dbReference type="PANTHER" id="PTHR15646">
    <property type="entry name" value="LINKER FOR ACTIVATION OF T-CELLS FAMILY MEMBER 2"/>
    <property type="match status" value="1"/>
</dbReference>
<dbReference type="RefSeq" id="XP_054857936.1">
    <property type="nucleotide sequence ID" value="XM_055001961.1"/>
</dbReference>
<organism evidence="2 3">
    <name type="scientific">Eublepharis macularius</name>
    <name type="common">Leopard gecko</name>
    <name type="synonym">Cyrtodactylus macularius</name>
    <dbReference type="NCBI Taxonomy" id="481883"/>
    <lineage>
        <taxon>Eukaryota</taxon>
        <taxon>Metazoa</taxon>
        <taxon>Chordata</taxon>
        <taxon>Craniata</taxon>
        <taxon>Vertebrata</taxon>
        <taxon>Euteleostomi</taxon>
        <taxon>Lepidosauria</taxon>
        <taxon>Squamata</taxon>
        <taxon>Bifurcata</taxon>
        <taxon>Gekkota</taxon>
        <taxon>Eublepharidae</taxon>
        <taxon>Eublepharinae</taxon>
        <taxon>Eublepharis</taxon>
    </lineage>
</organism>
<keyword evidence="1" id="KW-0812">Transmembrane</keyword>
<dbReference type="GeneID" id="129345009"/>
<evidence type="ECO:0000256" key="1">
    <source>
        <dbReference type="SAM" id="Phobius"/>
    </source>
</evidence>
<gene>
    <name evidence="3 4" type="primary">LAT2</name>
</gene>
<name>A0AA97KGJ6_EUBMA</name>
<sequence>MNQVELLWAAVSLLLLGALVSMCMKCQRGRSKQEKKGLNSQRNRCEDQLITEVVRSYSMSRQEQFKMPCNMQKTSKSRKYSIPSDAGDYAEPRYQNVSGKETQPDQDAAYIEPISMDYYNCRKLLRPPSDDDSRSYQNVAGPSNGTGCSFAEVGIYENRAALHLWQTPPGSGCSSDDEPDYVNAGPGCAPNGRFPA</sequence>
<proteinExistence type="predicted"/>
<dbReference type="CTD" id="7462"/>
<dbReference type="RefSeq" id="XP_054857935.1">
    <property type="nucleotide sequence ID" value="XM_055001960.1"/>
</dbReference>
<keyword evidence="1" id="KW-1133">Transmembrane helix</keyword>
<keyword evidence="1" id="KW-0472">Membrane</keyword>
<dbReference type="AlphaFoldDB" id="A0AA97KGJ6"/>
<feature type="transmembrane region" description="Helical" evidence="1">
    <location>
        <begin position="6"/>
        <end position="26"/>
    </location>
</feature>